<reference evidence="2" key="1">
    <citation type="submission" date="2018-05" db="EMBL/GenBank/DDBJ databases">
        <authorList>
            <person name="Lanie J.A."/>
            <person name="Ng W.-L."/>
            <person name="Kazmierczak K.M."/>
            <person name="Andrzejewski T.M."/>
            <person name="Davidsen T.M."/>
            <person name="Wayne K.J."/>
            <person name="Tettelin H."/>
            <person name="Glass J.I."/>
            <person name="Rusch D."/>
            <person name="Podicherti R."/>
            <person name="Tsui H.-C.T."/>
            <person name="Winkler M.E."/>
        </authorList>
    </citation>
    <scope>NUCLEOTIDE SEQUENCE</scope>
</reference>
<gene>
    <name evidence="2" type="ORF">METZ01_LOCUS87292</name>
</gene>
<dbReference type="AlphaFoldDB" id="A0A381V3T2"/>
<accession>A0A381V3T2</accession>
<feature type="region of interest" description="Disordered" evidence="1">
    <location>
        <begin position="22"/>
        <end position="41"/>
    </location>
</feature>
<evidence type="ECO:0000313" key="2">
    <source>
        <dbReference type="EMBL" id="SVA34438.1"/>
    </source>
</evidence>
<sequence length="162" mass="17879">SDDIESLWDLSELDPEIYRDVFQAEDSPGSPENTSEEGDSIVEGTVVSRVQQGDPSGNRAIEARVQRVSIDEDDEADEPGVRVTDDGDALETEVAPLEEPVADVMEFEDSEDGEVSALFGEKIQIRPQVKQLLDKYGTIPAEQLLQEVQDTNQLLSQQDESN</sequence>
<proteinExistence type="predicted"/>
<evidence type="ECO:0000256" key="1">
    <source>
        <dbReference type="SAM" id="MobiDB-lite"/>
    </source>
</evidence>
<protein>
    <submittedName>
        <fullName evidence="2">Uncharacterized protein</fullName>
    </submittedName>
</protein>
<organism evidence="2">
    <name type="scientific">marine metagenome</name>
    <dbReference type="NCBI Taxonomy" id="408172"/>
    <lineage>
        <taxon>unclassified sequences</taxon>
        <taxon>metagenomes</taxon>
        <taxon>ecological metagenomes</taxon>
    </lineage>
</organism>
<feature type="non-terminal residue" evidence="2">
    <location>
        <position position="1"/>
    </location>
</feature>
<dbReference type="EMBL" id="UINC01007650">
    <property type="protein sequence ID" value="SVA34438.1"/>
    <property type="molecule type" value="Genomic_DNA"/>
</dbReference>
<name>A0A381V3T2_9ZZZZ</name>